<dbReference type="AlphaFoldDB" id="A0AAN9EP42"/>
<protein>
    <submittedName>
        <fullName evidence="2">Uncharacterized protein</fullName>
    </submittedName>
</protein>
<organism evidence="2 3">
    <name type="scientific">Crotalaria pallida</name>
    <name type="common">Smooth rattlebox</name>
    <name type="synonym">Crotalaria striata</name>
    <dbReference type="NCBI Taxonomy" id="3830"/>
    <lineage>
        <taxon>Eukaryota</taxon>
        <taxon>Viridiplantae</taxon>
        <taxon>Streptophyta</taxon>
        <taxon>Embryophyta</taxon>
        <taxon>Tracheophyta</taxon>
        <taxon>Spermatophyta</taxon>
        <taxon>Magnoliopsida</taxon>
        <taxon>eudicotyledons</taxon>
        <taxon>Gunneridae</taxon>
        <taxon>Pentapetalae</taxon>
        <taxon>rosids</taxon>
        <taxon>fabids</taxon>
        <taxon>Fabales</taxon>
        <taxon>Fabaceae</taxon>
        <taxon>Papilionoideae</taxon>
        <taxon>50 kb inversion clade</taxon>
        <taxon>genistoids sensu lato</taxon>
        <taxon>core genistoids</taxon>
        <taxon>Crotalarieae</taxon>
        <taxon>Crotalaria</taxon>
    </lineage>
</organism>
<feature type="region of interest" description="Disordered" evidence="1">
    <location>
        <begin position="51"/>
        <end position="169"/>
    </location>
</feature>
<comment type="caution">
    <text evidence="2">The sequence shown here is derived from an EMBL/GenBank/DDBJ whole genome shotgun (WGS) entry which is preliminary data.</text>
</comment>
<evidence type="ECO:0000313" key="2">
    <source>
        <dbReference type="EMBL" id="KAK7257373.1"/>
    </source>
</evidence>
<accession>A0AAN9EP42</accession>
<evidence type="ECO:0000256" key="1">
    <source>
        <dbReference type="SAM" id="MobiDB-lite"/>
    </source>
</evidence>
<sequence>MGPTVNSQEQALISANQGSYLEENNMQINSSAIIPEKSLFGPWMLARKPVRVKGKQISKQERDSTLVKEHGSRFNSLSTETDSVPTDLPHTNDSEDQSQGYSLVRKQAQAGKRPIKVRNALGGKNPQTKIKQTTKGPNIPANKENNTKPSTELPDPKSQHSATVEQTRTNKDKELLILHKMRNIVRQGHNGIDNFTTHVVLPNAEMVDFDLLQRGQNTVLNPVPKPPDLATVVEGSPVLDSGNDGAISMVIDSASTSSL</sequence>
<gene>
    <name evidence="2" type="ORF">RIF29_31302</name>
</gene>
<reference evidence="2 3" key="1">
    <citation type="submission" date="2024-01" db="EMBL/GenBank/DDBJ databases">
        <title>The genomes of 5 underutilized Papilionoideae crops provide insights into root nodulation and disease resistanc.</title>
        <authorList>
            <person name="Yuan L."/>
        </authorList>
    </citation>
    <scope>NUCLEOTIDE SEQUENCE [LARGE SCALE GENOMIC DNA]</scope>
    <source>
        <strain evidence="2">ZHUSHIDOU_FW_LH</strain>
        <tissue evidence="2">Leaf</tissue>
    </source>
</reference>
<name>A0AAN9EP42_CROPI</name>
<feature type="compositionally biased region" description="Basic and acidic residues" evidence="1">
    <location>
        <begin position="58"/>
        <end position="72"/>
    </location>
</feature>
<feature type="compositionally biased region" description="Polar residues" evidence="1">
    <location>
        <begin position="73"/>
        <end position="84"/>
    </location>
</feature>
<dbReference type="EMBL" id="JAYWIO010000006">
    <property type="protein sequence ID" value="KAK7257373.1"/>
    <property type="molecule type" value="Genomic_DNA"/>
</dbReference>
<dbReference type="Proteomes" id="UP001372338">
    <property type="component" value="Unassembled WGS sequence"/>
</dbReference>
<feature type="compositionally biased region" description="Polar residues" evidence="1">
    <location>
        <begin position="125"/>
        <end position="136"/>
    </location>
</feature>
<evidence type="ECO:0000313" key="3">
    <source>
        <dbReference type="Proteomes" id="UP001372338"/>
    </source>
</evidence>
<proteinExistence type="predicted"/>
<keyword evidence="3" id="KW-1185">Reference proteome</keyword>